<dbReference type="SMART" id="SM00184">
    <property type="entry name" value="RING"/>
    <property type="match status" value="1"/>
</dbReference>
<name>A0A6G0WZC6_9STRA</name>
<dbReference type="VEuPathDB" id="FungiDB:AeMF1_018938"/>
<dbReference type="AlphaFoldDB" id="A0A6G0WZC6"/>
<dbReference type="SUPFAM" id="SSF57850">
    <property type="entry name" value="RING/U-box"/>
    <property type="match status" value="1"/>
</dbReference>
<evidence type="ECO:0000256" key="1">
    <source>
        <dbReference type="PROSITE-ProRule" id="PRU00175"/>
    </source>
</evidence>
<dbReference type="EMBL" id="VJMJ01000128">
    <property type="protein sequence ID" value="KAF0732877.1"/>
    <property type="molecule type" value="Genomic_DNA"/>
</dbReference>
<keyword evidence="1" id="KW-0863">Zinc-finger</keyword>
<feature type="domain" description="RING-type" evidence="2">
    <location>
        <begin position="11"/>
        <end position="47"/>
    </location>
</feature>
<organism evidence="3 4">
    <name type="scientific">Aphanomyces euteiches</name>
    <dbReference type="NCBI Taxonomy" id="100861"/>
    <lineage>
        <taxon>Eukaryota</taxon>
        <taxon>Sar</taxon>
        <taxon>Stramenopiles</taxon>
        <taxon>Oomycota</taxon>
        <taxon>Saprolegniomycetes</taxon>
        <taxon>Saprolegniales</taxon>
        <taxon>Verrucalvaceae</taxon>
        <taxon>Aphanomyces</taxon>
    </lineage>
</organism>
<comment type="caution">
    <text evidence="3">The sequence shown here is derived from an EMBL/GenBank/DDBJ whole genome shotgun (WGS) entry which is preliminary data.</text>
</comment>
<evidence type="ECO:0000259" key="2">
    <source>
        <dbReference type="PROSITE" id="PS50089"/>
    </source>
</evidence>
<evidence type="ECO:0000313" key="3">
    <source>
        <dbReference type="EMBL" id="KAF0732877.1"/>
    </source>
</evidence>
<dbReference type="InterPro" id="IPR001841">
    <property type="entry name" value="Znf_RING"/>
</dbReference>
<dbReference type="GO" id="GO:0008270">
    <property type="term" value="F:zinc ion binding"/>
    <property type="evidence" value="ECO:0007669"/>
    <property type="project" value="UniProtKB-KW"/>
</dbReference>
<dbReference type="Gene3D" id="3.30.40.10">
    <property type="entry name" value="Zinc/RING finger domain, C3HC4 (zinc finger)"/>
    <property type="match status" value="1"/>
</dbReference>
<proteinExistence type="predicted"/>
<keyword evidence="1" id="KW-0862">Zinc</keyword>
<dbReference type="InterPro" id="IPR013083">
    <property type="entry name" value="Znf_RING/FYVE/PHD"/>
</dbReference>
<reference evidence="3 4" key="1">
    <citation type="submission" date="2019-07" db="EMBL/GenBank/DDBJ databases">
        <title>Genomics analysis of Aphanomyces spp. identifies a new class of oomycete effector associated with host adaptation.</title>
        <authorList>
            <person name="Gaulin E."/>
        </authorList>
    </citation>
    <scope>NUCLEOTIDE SEQUENCE [LARGE SCALE GENOMIC DNA]</scope>
    <source>
        <strain evidence="3 4">ATCC 201684</strain>
    </source>
</reference>
<sequence>MSQSSSSPRRCVVCKGMDAIVLLEACGHAFHSRCIFEWPIQACEVCQTPCDSIALVGRCRAFPSSPPRAAPGTAAATRRSWDEAEREYCMLLMDLFKEGSLPLKSGMHLRQTLAMLLNCNPMRITKKFKQQDQLGKQTYSYHPTPAGANYKRHVQRQKQLTMLRDSFYWQLKMQGGNAMEMMREAEVDFWLSQIVSFASAVGQSVSATSMPMPTTPTTPPPVKFDPTERPLTVECYVEQYMPCLSQMDWEIMEELKLQNTDPLPWSGQLDDLSVSVIDDDGCLLLEKMTVDESIWSN</sequence>
<gene>
    <name evidence="3" type="ORF">Ae201684_010201</name>
</gene>
<protein>
    <recommendedName>
        <fullName evidence="2">RING-type domain-containing protein</fullName>
    </recommendedName>
</protein>
<evidence type="ECO:0000313" key="4">
    <source>
        <dbReference type="Proteomes" id="UP000481153"/>
    </source>
</evidence>
<dbReference type="PANTHER" id="PTHR35213">
    <property type="entry name" value="RING-TYPE DOMAIN-CONTAINING PROTEIN-RELATED"/>
    <property type="match status" value="1"/>
</dbReference>
<dbReference type="Proteomes" id="UP000481153">
    <property type="component" value="Unassembled WGS sequence"/>
</dbReference>
<dbReference type="PANTHER" id="PTHR35213:SF3">
    <property type="entry name" value="MYB-LIKE DOMAIN-CONTAINING PROTEIN"/>
    <property type="match status" value="1"/>
</dbReference>
<keyword evidence="4" id="KW-1185">Reference proteome</keyword>
<keyword evidence="1" id="KW-0479">Metal-binding</keyword>
<dbReference type="PROSITE" id="PS50089">
    <property type="entry name" value="ZF_RING_2"/>
    <property type="match status" value="1"/>
</dbReference>
<accession>A0A6G0WZC6</accession>